<proteinExistence type="predicted"/>
<dbReference type="AlphaFoldDB" id="A0A7W7SUT5"/>
<sequence>MLSEVEEERQDFRDLVILASRDDLLRKLFPHLDHRFALSVNEHSEGILVAVFVDGPGWFVIYRDDGSFELEGDAPQVVDYLVKRLRNPISQ</sequence>
<keyword evidence="1" id="KW-0223">Dioxygenase</keyword>
<accession>A0A7W7SUT5</accession>
<protein>
    <submittedName>
        <fullName evidence="1">Cupin superfamily acireductone dioxygenase involved in methionine salvage</fullName>
    </submittedName>
</protein>
<dbReference type="EMBL" id="JACHJW010000001">
    <property type="protein sequence ID" value="MBB4961372.1"/>
    <property type="molecule type" value="Genomic_DNA"/>
</dbReference>
<organism evidence="1 2">
    <name type="scientific">Micromonospora polyrhachis</name>
    <dbReference type="NCBI Taxonomy" id="1282883"/>
    <lineage>
        <taxon>Bacteria</taxon>
        <taxon>Bacillati</taxon>
        <taxon>Actinomycetota</taxon>
        <taxon>Actinomycetes</taxon>
        <taxon>Micromonosporales</taxon>
        <taxon>Micromonosporaceae</taxon>
        <taxon>Micromonospora</taxon>
    </lineage>
</organism>
<dbReference type="RefSeq" id="WP_184536975.1">
    <property type="nucleotide sequence ID" value="NZ_JACHJW010000001.1"/>
</dbReference>
<evidence type="ECO:0000313" key="2">
    <source>
        <dbReference type="Proteomes" id="UP000578819"/>
    </source>
</evidence>
<comment type="caution">
    <text evidence="1">The sequence shown here is derived from an EMBL/GenBank/DDBJ whole genome shotgun (WGS) entry which is preliminary data.</text>
</comment>
<dbReference type="Proteomes" id="UP000578819">
    <property type="component" value="Unassembled WGS sequence"/>
</dbReference>
<evidence type="ECO:0000313" key="1">
    <source>
        <dbReference type="EMBL" id="MBB4961372.1"/>
    </source>
</evidence>
<keyword evidence="1" id="KW-0560">Oxidoreductase</keyword>
<name>A0A7W7SUT5_9ACTN</name>
<reference evidence="1 2" key="1">
    <citation type="submission" date="2020-08" db="EMBL/GenBank/DDBJ databases">
        <title>Sequencing the genomes of 1000 actinobacteria strains.</title>
        <authorList>
            <person name="Klenk H.-P."/>
        </authorList>
    </citation>
    <scope>NUCLEOTIDE SEQUENCE [LARGE SCALE GENOMIC DNA]</scope>
    <source>
        <strain evidence="1 2">DSM 45886</strain>
    </source>
</reference>
<gene>
    <name evidence="1" type="ORF">FHR38_005105</name>
</gene>
<keyword evidence="2" id="KW-1185">Reference proteome</keyword>
<dbReference type="GO" id="GO:0051213">
    <property type="term" value="F:dioxygenase activity"/>
    <property type="evidence" value="ECO:0007669"/>
    <property type="project" value="UniProtKB-KW"/>
</dbReference>